<sequence>MRTTQIAVRAGLAVAVAAIPLATASPVFAGGTGVPGITVTSSGSTVQVSTGACAGGGTASLMTGTQADFSQGRQATLSTGATQSATWTNVGSGTYSVSVVCGNGSTAGTRSVTVNAAPTLSSTTAPAGVRGGLGGSATDHRTLTLVGGGGLVLTGVAATVLYLRRKGGARQH</sequence>
<comment type="caution">
    <text evidence="3">The sequence shown here is derived from an EMBL/GenBank/DDBJ whole genome shotgun (WGS) entry which is preliminary data.</text>
</comment>
<feature type="signal peptide" evidence="2">
    <location>
        <begin position="1"/>
        <end position="29"/>
    </location>
</feature>
<feature type="transmembrane region" description="Helical" evidence="1">
    <location>
        <begin position="143"/>
        <end position="163"/>
    </location>
</feature>
<reference evidence="3 4" key="1">
    <citation type="submission" date="2015-06" db="EMBL/GenBank/DDBJ databases">
        <title>Cloning and characterization of the uncialamcin biosynthetic gene cluster.</title>
        <authorList>
            <person name="Yan X."/>
            <person name="Huang T."/>
            <person name="Ge H."/>
            <person name="Shen B."/>
        </authorList>
    </citation>
    <scope>NUCLEOTIDE SEQUENCE [LARGE SCALE GENOMIC DNA]</scope>
    <source>
        <strain evidence="3 4">DCA2648</strain>
    </source>
</reference>
<evidence type="ECO:0008006" key="5">
    <source>
        <dbReference type="Google" id="ProtNLM"/>
    </source>
</evidence>
<keyword evidence="1" id="KW-1133">Transmembrane helix</keyword>
<dbReference type="Proteomes" id="UP000186455">
    <property type="component" value="Unassembled WGS sequence"/>
</dbReference>
<organism evidence="3 4">
    <name type="scientific">Streptomyces uncialis</name>
    <dbReference type="NCBI Taxonomy" id="1048205"/>
    <lineage>
        <taxon>Bacteria</taxon>
        <taxon>Bacillati</taxon>
        <taxon>Actinomycetota</taxon>
        <taxon>Actinomycetes</taxon>
        <taxon>Kitasatosporales</taxon>
        <taxon>Streptomycetaceae</taxon>
        <taxon>Streptomyces</taxon>
    </lineage>
</organism>
<name>A0A1Q4UXL5_9ACTN</name>
<evidence type="ECO:0000256" key="1">
    <source>
        <dbReference type="SAM" id="Phobius"/>
    </source>
</evidence>
<dbReference type="EMBL" id="LFBV01000013">
    <property type="protein sequence ID" value="OKH90285.1"/>
    <property type="molecule type" value="Genomic_DNA"/>
</dbReference>
<feature type="chain" id="PRO_5013157452" description="Gram-positive cocci surface proteins LPxTG domain-containing protein" evidence="2">
    <location>
        <begin position="30"/>
        <end position="172"/>
    </location>
</feature>
<evidence type="ECO:0000313" key="4">
    <source>
        <dbReference type="Proteomes" id="UP000186455"/>
    </source>
</evidence>
<proteinExistence type="predicted"/>
<keyword evidence="4" id="KW-1185">Reference proteome</keyword>
<dbReference type="AlphaFoldDB" id="A0A1Q4UXL5"/>
<keyword evidence="1" id="KW-0472">Membrane</keyword>
<evidence type="ECO:0000256" key="2">
    <source>
        <dbReference type="SAM" id="SignalP"/>
    </source>
</evidence>
<keyword evidence="2" id="KW-0732">Signal</keyword>
<protein>
    <recommendedName>
        <fullName evidence="5">Gram-positive cocci surface proteins LPxTG domain-containing protein</fullName>
    </recommendedName>
</protein>
<dbReference type="RefSeq" id="WP_073795815.1">
    <property type="nucleotide sequence ID" value="NZ_CP109290.1"/>
</dbReference>
<keyword evidence="1" id="KW-0812">Transmembrane</keyword>
<gene>
    <name evidence="3" type="ORF">AB852_36150</name>
</gene>
<evidence type="ECO:0000313" key="3">
    <source>
        <dbReference type="EMBL" id="OKH90285.1"/>
    </source>
</evidence>
<accession>A0A1Q4UXL5</accession>